<evidence type="ECO:0000256" key="2">
    <source>
        <dbReference type="ARBA" id="ARBA00004418"/>
    </source>
</evidence>
<evidence type="ECO:0000256" key="4">
    <source>
        <dbReference type="ARBA" id="ARBA00023237"/>
    </source>
</evidence>
<dbReference type="GO" id="GO:0009279">
    <property type="term" value="C:cell outer membrane"/>
    <property type="evidence" value="ECO:0007669"/>
    <property type="project" value="UniProtKB-SubCell"/>
</dbReference>
<dbReference type="SUPFAM" id="SSF54523">
    <property type="entry name" value="Pili subunits"/>
    <property type="match status" value="1"/>
</dbReference>
<reference evidence="6 7" key="1">
    <citation type="submission" date="2019-10" db="EMBL/GenBank/DDBJ databases">
        <title>Deinococcus sp. isolated from soil.</title>
        <authorList>
            <person name="Li Y."/>
            <person name="Wang J."/>
        </authorList>
    </citation>
    <scope>NUCLEOTIDE SEQUENCE [LARGE SCALE GENOMIC DNA]</scope>
    <source>
        <strain evidence="6 7">SDU3-2</strain>
    </source>
</reference>
<evidence type="ECO:0000256" key="3">
    <source>
        <dbReference type="ARBA" id="ARBA00022764"/>
    </source>
</evidence>
<evidence type="ECO:0000256" key="5">
    <source>
        <dbReference type="SAM" id="Phobius"/>
    </source>
</evidence>
<keyword evidence="5" id="KW-0812">Transmembrane</keyword>
<dbReference type="AlphaFoldDB" id="A0A7X1TRN2"/>
<protein>
    <submittedName>
        <fullName evidence="6">Prepilin-type cleavage/methylation domain-containing protein</fullName>
    </submittedName>
</protein>
<keyword evidence="4" id="KW-0998">Cell outer membrane</keyword>
<dbReference type="Proteomes" id="UP000484842">
    <property type="component" value="Unassembled WGS sequence"/>
</dbReference>
<keyword evidence="5" id="KW-0472">Membrane</keyword>
<sequence length="273" mass="28856">MNRPGTRTAGLTLVELLVGMALMGVILLALVNFFGQSSRISAQSSTRAELQQEMLNAQQLIVGKLKEAWYVYPPGQAIAMVSTNAPTSRNPTTGNQNWTVNTHPILAMILPPAAGTTAYRFLAYYPVKRSVWVTGTAATSWRNPGPDDSNGNAWVLVEYRANLASSPVGATFPPSSAPAVPMGGEANILSDYVAPAVAITETSGFTTSANTYTMFTYAAADGNPPSATNPVSSVTINLAVARQSRGTLLRLPNATDEYSITVYPANLGKVAVN</sequence>
<keyword evidence="7" id="KW-1185">Reference proteome</keyword>
<organism evidence="6 7">
    <name type="scientific">Deinococcus terrestris</name>
    <dbReference type="NCBI Taxonomy" id="2651870"/>
    <lineage>
        <taxon>Bacteria</taxon>
        <taxon>Thermotogati</taxon>
        <taxon>Deinococcota</taxon>
        <taxon>Deinococci</taxon>
        <taxon>Deinococcales</taxon>
        <taxon>Deinococcaceae</taxon>
        <taxon>Deinococcus</taxon>
    </lineage>
</organism>
<dbReference type="InterPro" id="IPR012902">
    <property type="entry name" value="N_methyl_site"/>
</dbReference>
<evidence type="ECO:0000313" key="7">
    <source>
        <dbReference type="Proteomes" id="UP000484842"/>
    </source>
</evidence>
<name>A0A7X1TRN2_9DEIO</name>
<dbReference type="RefSeq" id="WP_322618637.1">
    <property type="nucleotide sequence ID" value="NZ_WBSL01000002.1"/>
</dbReference>
<evidence type="ECO:0000256" key="1">
    <source>
        <dbReference type="ARBA" id="ARBA00004203"/>
    </source>
</evidence>
<comment type="subcellular location">
    <subcellularLocation>
        <location evidence="1">Cell outer membrane</location>
        <topology evidence="1">Single-pass membrane protein</topology>
    </subcellularLocation>
    <subcellularLocation>
        <location evidence="2">Periplasm</location>
    </subcellularLocation>
</comment>
<comment type="caution">
    <text evidence="6">The sequence shown here is derived from an EMBL/GenBank/DDBJ whole genome shotgun (WGS) entry which is preliminary data.</text>
</comment>
<accession>A0A7X1TRN2</accession>
<dbReference type="PROSITE" id="PS00409">
    <property type="entry name" value="PROKAR_NTER_METHYL"/>
    <property type="match status" value="1"/>
</dbReference>
<proteinExistence type="predicted"/>
<dbReference type="InterPro" id="IPR045584">
    <property type="entry name" value="Pilin-like"/>
</dbReference>
<dbReference type="EMBL" id="WBSL01000002">
    <property type="protein sequence ID" value="MPY66596.1"/>
    <property type="molecule type" value="Genomic_DNA"/>
</dbReference>
<keyword evidence="3" id="KW-0574">Periplasm</keyword>
<gene>
    <name evidence="6" type="ORF">F8S09_07790</name>
</gene>
<dbReference type="GO" id="GO:0042597">
    <property type="term" value="C:periplasmic space"/>
    <property type="evidence" value="ECO:0007669"/>
    <property type="project" value="UniProtKB-SubCell"/>
</dbReference>
<keyword evidence="5" id="KW-1133">Transmembrane helix</keyword>
<feature type="transmembrane region" description="Helical" evidence="5">
    <location>
        <begin position="12"/>
        <end position="35"/>
    </location>
</feature>
<evidence type="ECO:0000313" key="6">
    <source>
        <dbReference type="EMBL" id="MPY66596.1"/>
    </source>
</evidence>